<evidence type="ECO:0000256" key="3">
    <source>
        <dbReference type="ARBA" id="ARBA00022840"/>
    </source>
</evidence>
<gene>
    <name evidence="6" type="ORF">GCM10009716_10390</name>
</gene>
<evidence type="ECO:0000256" key="1">
    <source>
        <dbReference type="ARBA" id="ARBA00022598"/>
    </source>
</evidence>
<keyword evidence="1" id="KW-0436">Ligase</keyword>
<keyword evidence="3 4" id="KW-0067">ATP-binding</keyword>
<name>A0ABP5A4T7_9ACTN</name>
<dbReference type="Proteomes" id="UP001501303">
    <property type="component" value="Unassembled WGS sequence"/>
</dbReference>
<dbReference type="SUPFAM" id="SSF56059">
    <property type="entry name" value="Glutathione synthetase ATP-binding domain-like"/>
    <property type="match status" value="1"/>
</dbReference>
<evidence type="ECO:0000256" key="4">
    <source>
        <dbReference type="PROSITE-ProRule" id="PRU00409"/>
    </source>
</evidence>
<proteinExistence type="predicted"/>
<dbReference type="EMBL" id="BAAAMJ010000009">
    <property type="protein sequence ID" value="GAA1902429.1"/>
    <property type="molecule type" value="Genomic_DNA"/>
</dbReference>
<dbReference type="InterPro" id="IPR040570">
    <property type="entry name" value="LAL_C2"/>
</dbReference>
<dbReference type="PANTHER" id="PTHR43585">
    <property type="entry name" value="FUMIPYRROLE BIOSYNTHESIS PROTEIN C"/>
    <property type="match status" value="1"/>
</dbReference>
<organism evidence="6 7">
    <name type="scientific">Streptomyces sodiiphilus</name>
    <dbReference type="NCBI Taxonomy" id="226217"/>
    <lineage>
        <taxon>Bacteria</taxon>
        <taxon>Bacillati</taxon>
        <taxon>Actinomycetota</taxon>
        <taxon>Actinomycetes</taxon>
        <taxon>Kitasatosporales</taxon>
        <taxon>Streptomycetaceae</taxon>
        <taxon>Streptomyces</taxon>
    </lineage>
</organism>
<dbReference type="Gene3D" id="3.40.50.20">
    <property type="match status" value="1"/>
</dbReference>
<evidence type="ECO:0000313" key="7">
    <source>
        <dbReference type="Proteomes" id="UP001501303"/>
    </source>
</evidence>
<dbReference type="PANTHER" id="PTHR43585:SF2">
    <property type="entry name" value="ATP-GRASP ENZYME FSQD"/>
    <property type="match status" value="1"/>
</dbReference>
<dbReference type="Pfam" id="PF18603">
    <property type="entry name" value="LAL_C2"/>
    <property type="match status" value="1"/>
</dbReference>
<feature type="domain" description="ATP-grasp" evidence="5">
    <location>
        <begin position="117"/>
        <end position="306"/>
    </location>
</feature>
<keyword evidence="2 4" id="KW-0547">Nucleotide-binding</keyword>
<protein>
    <submittedName>
        <fullName evidence="6">ATP-grasp domain-containing protein</fullName>
    </submittedName>
</protein>
<reference evidence="7" key="1">
    <citation type="journal article" date="2019" name="Int. J. Syst. Evol. Microbiol.">
        <title>The Global Catalogue of Microorganisms (GCM) 10K type strain sequencing project: providing services to taxonomists for standard genome sequencing and annotation.</title>
        <authorList>
            <consortium name="The Broad Institute Genomics Platform"/>
            <consortium name="The Broad Institute Genome Sequencing Center for Infectious Disease"/>
            <person name="Wu L."/>
            <person name="Ma J."/>
        </authorList>
    </citation>
    <scope>NUCLEOTIDE SEQUENCE [LARGE SCALE GENOMIC DNA]</scope>
    <source>
        <strain evidence="7">JCM 13581</strain>
    </source>
</reference>
<comment type="caution">
    <text evidence="6">The sequence shown here is derived from an EMBL/GenBank/DDBJ whole genome shotgun (WGS) entry which is preliminary data.</text>
</comment>
<evidence type="ECO:0000256" key="2">
    <source>
        <dbReference type="ARBA" id="ARBA00022741"/>
    </source>
</evidence>
<evidence type="ECO:0000259" key="5">
    <source>
        <dbReference type="PROSITE" id="PS50975"/>
    </source>
</evidence>
<dbReference type="Pfam" id="PF13535">
    <property type="entry name" value="ATP-grasp_4"/>
    <property type="match status" value="1"/>
</dbReference>
<evidence type="ECO:0000313" key="6">
    <source>
        <dbReference type="EMBL" id="GAA1902429.1"/>
    </source>
</evidence>
<dbReference type="PROSITE" id="PS50975">
    <property type="entry name" value="ATP_GRASP"/>
    <property type="match status" value="1"/>
</dbReference>
<dbReference type="InterPro" id="IPR011761">
    <property type="entry name" value="ATP-grasp"/>
</dbReference>
<accession>A0ABP5A4T7</accession>
<dbReference type="InterPro" id="IPR052032">
    <property type="entry name" value="ATP-dep_AA_Ligase"/>
</dbReference>
<sequence length="409" mass="43312">MKELLLVGVGVMGQPYLEAAARLGVPVRAVEAAGPGRDRSGAGPGVPGHVSFHMVPPGPEESWLPGIEEALAQRVPDGIVGFAEPQVIPAALVQERLGLPGPSLQAAVISRNKALQRAVCAARGVPQPQYLLAPDIGTARDWMLDRLPVVVKPLTLSGSEGVELVRDPAAVADITTRRAGEGTVLVERAVEGPEYSWEALVRDGAVLFENITAKETTPPPYFVELSHRCGHAFTEPGLADRVRALTRGVLAAIGMRTGLVHLEFRVGPDGPALMEVAVRTPGDYLADAVGLAHGFDLYEASVRLSLGLPLEGRARPGGAPRTWTATCFLTAPPGRVTAVEGLEQVRKHPGVVRARLRRGIGDTVGPLTSSAQRVGHVLISAGTREEREDTMKFVRETLLLRTATGPENG</sequence>
<dbReference type="RefSeq" id="WP_344259229.1">
    <property type="nucleotide sequence ID" value="NZ_BAAAMJ010000009.1"/>
</dbReference>
<dbReference type="Gene3D" id="3.30.470.20">
    <property type="entry name" value="ATP-grasp fold, B domain"/>
    <property type="match status" value="1"/>
</dbReference>
<keyword evidence="7" id="KW-1185">Reference proteome</keyword>